<comment type="subcellular location">
    <subcellularLocation>
        <location evidence="1">Bacterial flagellum</location>
    </subcellularLocation>
    <subcellularLocation>
        <location evidence="2">Secreted</location>
    </subcellularLocation>
</comment>
<proteinExistence type="inferred from homology"/>
<gene>
    <name evidence="11" type="ORF">AWT59_0120</name>
</gene>
<protein>
    <recommendedName>
        <fullName evidence="4">Flagellar hook-associated protein 1</fullName>
    </recommendedName>
</protein>
<comment type="caution">
    <text evidence="11">The sequence shown here is derived from an EMBL/GenBank/DDBJ whole genome shotgun (WGS) entry which is preliminary data.</text>
</comment>
<dbReference type="PATRIC" id="fig|1796491.3.peg.130"/>
<feature type="domain" description="Flagellar basal-body/hook protein C-terminal" evidence="8">
    <location>
        <begin position="593"/>
        <end position="633"/>
    </location>
</feature>
<dbReference type="PANTHER" id="PTHR30033:SF1">
    <property type="entry name" value="FLAGELLAR HOOK-ASSOCIATED PROTEIN 1"/>
    <property type="match status" value="1"/>
</dbReference>
<dbReference type="GO" id="GO:0005198">
    <property type="term" value="F:structural molecule activity"/>
    <property type="evidence" value="ECO:0007669"/>
    <property type="project" value="InterPro"/>
</dbReference>
<evidence type="ECO:0000256" key="6">
    <source>
        <dbReference type="ARBA" id="ARBA00023143"/>
    </source>
</evidence>
<evidence type="ECO:0000259" key="10">
    <source>
        <dbReference type="Pfam" id="PF22638"/>
    </source>
</evidence>
<evidence type="ECO:0000313" key="11">
    <source>
        <dbReference type="EMBL" id="KXS33730.1"/>
    </source>
</evidence>
<evidence type="ECO:0000256" key="3">
    <source>
        <dbReference type="ARBA" id="ARBA00009677"/>
    </source>
</evidence>
<reference evidence="11 12" key="2">
    <citation type="submission" date="2016-03" db="EMBL/GenBank/DDBJ databases">
        <title>New uncultured bacterium of the family Gallionellaceae from acid mine drainage: description and reconstruction of genome based on metagenomic analysis of microbial community.</title>
        <authorList>
            <person name="Kadnikov V."/>
            <person name="Ivasenko D."/>
            <person name="Beletsky A."/>
            <person name="Mardanov A."/>
            <person name="Danilova E."/>
            <person name="Pimenov N."/>
            <person name="Karnachuk O."/>
            <person name="Ravin N."/>
        </authorList>
    </citation>
    <scope>NUCLEOTIDE SEQUENCE [LARGE SCALE GENOMIC DNA]</scope>
    <source>
        <strain evidence="11">ShG14-8</strain>
    </source>
</reference>
<evidence type="ECO:0000259" key="9">
    <source>
        <dbReference type="Pfam" id="PF21158"/>
    </source>
</evidence>
<dbReference type="NCBIfam" id="TIGR02492">
    <property type="entry name" value="flgK_ends"/>
    <property type="match status" value="1"/>
</dbReference>
<evidence type="ECO:0000259" key="8">
    <source>
        <dbReference type="Pfam" id="PF06429"/>
    </source>
</evidence>
<evidence type="ECO:0000256" key="2">
    <source>
        <dbReference type="ARBA" id="ARBA00004613"/>
    </source>
</evidence>
<comment type="similarity">
    <text evidence="3">Belongs to the flagella basal body rod proteins family.</text>
</comment>
<dbReference type="EMBL" id="LSLI01000002">
    <property type="protein sequence ID" value="KXS33730.1"/>
    <property type="molecule type" value="Genomic_DNA"/>
</dbReference>
<feature type="domain" description="Flagellar basal body rod protein N-terminal" evidence="7">
    <location>
        <begin position="8"/>
        <end position="37"/>
    </location>
</feature>
<dbReference type="PRINTS" id="PR01005">
    <property type="entry name" value="FLGHOOKAP1"/>
</dbReference>
<evidence type="ECO:0000256" key="5">
    <source>
        <dbReference type="ARBA" id="ARBA00022525"/>
    </source>
</evidence>
<dbReference type="GO" id="GO:0044780">
    <property type="term" value="P:bacterial-type flagellum assembly"/>
    <property type="evidence" value="ECO:0007669"/>
    <property type="project" value="InterPro"/>
</dbReference>
<dbReference type="SUPFAM" id="SSF64518">
    <property type="entry name" value="Phase 1 flagellin"/>
    <property type="match status" value="1"/>
</dbReference>
<keyword evidence="11" id="KW-0282">Flagellum</keyword>
<dbReference type="InterPro" id="IPR053927">
    <property type="entry name" value="FlgK_helical"/>
</dbReference>
<dbReference type="AlphaFoldDB" id="A0A139BXN3"/>
<feature type="domain" description="Flagellar hook-associated protein FlgK helical" evidence="10">
    <location>
        <begin position="96"/>
        <end position="328"/>
    </location>
</feature>
<keyword evidence="6" id="KW-0975">Bacterial flagellum</keyword>
<dbReference type="Pfam" id="PF06429">
    <property type="entry name" value="Flg_bbr_C"/>
    <property type="match status" value="1"/>
</dbReference>
<dbReference type="InterPro" id="IPR001444">
    <property type="entry name" value="Flag_bb_rod_N"/>
</dbReference>
<evidence type="ECO:0000256" key="1">
    <source>
        <dbReference type="ARBA" id="ARBA00004365"/>
    </source>
</evidence>
<keyword evidence="5" id="KW-0964">Secreted</keyword>
<dbReference type="Pfam" id="PF22638">
    <property type="entry name" value="FlgK_D1"/>
    <property type="match status" value="1"/>
</dbReference>
<dbReference type="InterPro" id="IPR010930">
    <property type="entry name" value="Flg_bb/hook_C_dom"/>
</dbReference>
<name>A0A139BXN3_9PROT</name>
<dbReference type="GO" id="GO:0009424">
    <property type="term" value="C:bacterial-type flagellum hook"/>
    <property type="evidence" value="ECO:0007669"/>
    <property type="project" value="InterPro"/>
</dbReference>
<feature type="domain" description="Flagellar hook-associated protein 1 D2-like" evidence="9">
    <location>
        <begin position="339"/>
        <end position="414"/>
    </location>
</feature>
<dbReference type="InterPro" id="IPR002371">
    <property type="entry name" value="FlgK"/>
</dbReference>
<dbReference type="Pfam" id="PF00460">
    <property type="entry name" value="Flg_bb_rod"/>
    <property type="match status" value="1"/>
</dbReference>
<dbReference type="PANTHER" id="PTHR30033">
    <property type="entry name" value="FLAGELLAR HOOK-ASSOCIATED PROTEIN 1"/>
    <property type="match status" value="1"/>
</dbReference>
<keyword evidence="11" id="KW-0969">Cilium</keyword>
<dbReference type="Pfam" id="PF21158">
    <property type="entry name" value="flgK_1st_1"/>
    <property type="match status" value="1"/>
</dbReference>
<sequence length="634" mass="64767">MSSISSILNSGLSGLNAAQAGMATTQHNIANANTPGYSMQQIVQAANTAQYTGSGFIGQGTDVTTVQRVYNDFLNTQLLQAQSQASQLGTYQTQVTQIDNLLGSTATGLSSALQGFFNSMNTVASSPNSVPARQSLLSSAQSLTTQFQSLSQQLTSISTGLNGQIRTSVSTVNSLAQQIATLNQSIVSAQATGQPPNDLLDQRDQLVSQLNQQIKATVVKQSDGSYNVFVGSGQSLVVGNQAFGLTTVPSLTDPTRTEVAYTANGTTIPLQQSSIQGGVLGGLLAFRDQSLNPALNALGQVAIGVATSVNQQNQLGQDLNGALGGNIFTVSSPVVNAASNNAGNAVISASISNSNALTTSDYTLKFNGGTSYTLTRLSDNTVTAISALPQTVDGVTLNLSSGSAVAGDTFLIRPTVMGAQSIAMATNDPAKIAAAAPILASAALTNTGSGVIGNGSVVPPAPPNANLQTSVSITFTSPTTFTVSGAVPAVAGTVAYASGQTISYNGWTTQLSGTPAAGDVFNIAANINGTGDNRNALLMAGLQNQNTLSGGTSSFQGAYAQLVAQIGNTTSAITQSSTTQTTMVNQLVQTQQSVSGVNLDQEAANLMRYQRAYQAAGKAIQVANTLFDTLLTLR</sequence>
<evidence type="ECO:0000259" key="7">
    <source>
        <dbReference type="Pfam" id="PF00460"/>
    </source>
</evidence>
<dbReference type="Proteomes" id="UP000070578">
    <property type="component" value="Unassembled WGS sequence"/>
</dbReference>
<evidence type="ECO:0000256" key="4">
    <source>
        <dbReference type="ARBA" id="ARBA00016244"/>
    </source>
</evidence>
<reference evidence="11 12" key="1">
    <citation type="submission" date="2016-02" db="EMBL/GenBank/DDBJ databases">
        <authorList>
            <person name="Wen L."/>
            <person name="He K."/>
            <person name="Yang H."/>
        </authorList>
    </citation>
    <scope>NUCLEOTIDE SEQUENCE [LARGE SCALE GENOMIC DNA]</scope>
    <source>
        <strain evidence="11">ShG14-8</strain>
    </source>
</reference>
<dbReference type="GO" id="GO:0005576">
    <property type="term" value="C:extracellular region"/>
    <property type="evidence" value="ECO:0007669"/>
    <property type="project" value="UniProtKB-SubCell"/>
</dbReference>
<evidence type="ECO:0000313" key="12">
    <source>
        <dbReference type="Proteomes" id="UP000070578"/>
    </source>
</evidence>
<keyword evidence="11" id="KW-0966">Cell projection</keyword>
<organism evidence="11 12">
    <name type="scientific">Candidatus Gallionella acididurans</name>
    <dbReference type="NCBI Taxonomy" id="1796491"/>
    <lineage>
        <taxon>Bacteria</taxon>
        <taxon>Pseudomonadati</taxon>
        <taxon>Pseudomonadota</taxon>
        <taxon>Betaproteobacteria</taxon>
        <taxon>Nitrosomonadales</taxon>
        <taxon>Gallionellaceae</taxon>
        <taxon>Gallionella</taxon>
    </lineage>
</organism>
<dbReference type="InterPro" id="IPR049119">
    <property type="entry name" value="FlgK_D2-like"/>
</dbReference>
<accession>A0A139BXN3</accession>